<sequence length="253" mass="28478">MNTPIRPIPQNLSELSGMNNPFLQSPISLGAQTVSLLQSPLTLFTPFALPGTPTSTRSTPLMDKTQASSAFSPYHLPLTPKRTKDLNRYRKEFCYICNDVISIEGKRSQGPRRHIVQKHLKAMLFRCPHPNCGHGSVYDRHHVTSHMKRMHGDHSEKVIVGSEEAETEIQAWYEKCFARPESFSENRMNLENFNPLTFPTPTPSLPLASLQLSLAMSPFRPLQSLPINNPYVTPELTPTRKLNGFMIGDILGQ</sequence>
<dbReference type="Proteomes" id="UP000887575">
    <property type="component" value="Unassembled WGS sequence"/>
</dbReference>
<keyword evidence="1" id="KW-1185">Reference proteome</keyword>
<evidence type="ECO:0000313" key="2">
    <source>
        <dbReference type="WBParaSite" id="MBELARI_LOCUS9732"/>
    </source>
</evidence>
<name>A0AAF3FRU7_9BILA</name>
<organism evidence="1 2">
    <name type="scientific">Mesorhabditis belari</name>
    <dbReference type="NCBI Taxonomy" id="2138241"/>
    <lineage>
        <taxon>Eukaryota</taxon>
        <taxon>Metazoa</taxon>
        <taxon>Ecdysozoa</taxon>
        <taxon>Nematoda</taxon>
        <taxon>Chromadorea</taxon>
        <taxon>Rhabditida</taxon>
        <taxon>Rhabditina</taxon>
        <taxon>Rhabditomorpha</taxon>
        <taxon>Rhabditoidea</taxon>
        <taxon>Rhabditidae</taxon>
        <taxon>Mesorhabditinae</taxon>
        <taxon>Mesorhabditis</taxon>
    </lineage>
</organism>
<proteinExistence type="predicted"/>
<reference evidence="2" key="1">
    <citation type="submission" date="2024-02" db="UniProtKB">
        <authorList>
            <consortium name="WormBaseParasite"/>
        </authorList>
    </citation>
    <scope>IDENTIFICATION</scope>
</reference>
<protein>
    <submittedName>
        <fullName evidence="2">Uncharacterized protein</fullName>
    </submittedName>
</protein>
<evidence type="ECO:0000313" key="1">
    <source>
        <dbReference type="Proteomes" id="UP000887575"/>
    </source>
</evidence>
<dbReference type="AlphaFoldDB" id="A0AAF3FRU7"/>
<accession>A0AAF3FRU7</accession>
<dbReference type="WBParaSite" id="MBELARI_LOCUS9732">
    <property type="protein sequence ID" value="MBELARI_LOCUS9732"/>
    <property type="gene ID" value="MBELARI_LOCUS9732"/>
</dbReference>